<dbReference type="InterPro" id="IPR015421">
    <property type="entry name" value="PyrdxlP-dep_Trfase_major"/>
</dbReference>
<dbReference type="InterPro" id="IPR015424">
    <property type="entry name" value="PyrdxlP-dep_Trfase"/>
</dbReference>
<evidence type="ECO:0000256" key="1">
    <source>
        <dbReference type="ARBA" id="ARBA00022898"/>
    </source>
</evidence>
<dbReference type="EMBL" id="QRDW01000015">
    <property type="protein sequence ID" value="RED44310.1"/>
    <property type="molecule type" value="Genomic_DNA"/>
</dbReference>
<dbReference type="AlphaFoldDB" id="A0A3D9H4B7"/>
<keyword evidence="7" id="KW-1185">Reference proteome</keyword>
<accession>A0A3D9H4B7</accession>
<feature type="modified residue" description="N6-(pyridoxal phosphate)lysine" evidence="4">
    <location>
        <position position="188"/>
    </location>
</feature>
<evidence type="ECO:0000313" key="7">
    <source>
        <dbReference type="Proteomes" id="UP000256845"/>
    </source>
</evidence>
<organism evidence="6 7">
    <name type="scientific">Aestuariispira insulae</name>
    <dbReference type="NCBI Taxonomy" id="1461337"/>
    <lineage>
        <taxon>Bacteria</taxon>
        <taxon>Pseudomonadati</taxon>
        <taxon>Pseudomonadota</taxon>
        <taxon>Alphaproteobacteria</taxon>
        <taxon>Rhodospirillales</taxon>
        <taxon>Kiloniellaceae</taxon>
        <taxon>Aestuariispira</taxon>
    </lineage>
</organism>
<proteinExistence type="inferred from homology"/>
<name>A0A3D9H4B7_9PROT</name>
<dbReference type="InterPro" id="IPR015422">
    <property type="entry name" value="PyrdxlP-dep_Trfase_small"/>
</dbReference>
<dbReference type="Pfam" id="PF01041">
    <property type="entry name" value="DegT_DnrJ_EryC1"/>
    <property type="match status" value="1"/>
</dbReference>
<dbReference type="Gene3D" id="3.40.640.10">
    <property type="entry name" value="Type I PLP-dependent aspartate aminotransferase-like (Major domain)"/>
    <property type="match status" value="1"/>
</dbReference>
<comment type="similarity">
    <text evidence="2 5">Belongs to the DegT/DnrJ/EryC1 family.</text>
</comment>
<dbReference type="InterPro" id="IPR000653">
    <property type="entry name" value="DegT/StrS_aminotransferase"/>
</dbReference>
<dbReference type="PANTHER" id="PTHR30244">
    <property type="entry name" value="TRANSAMINASE"/>
    <property type="match status" value="1"/>
</dbReference>
<evidence type="ECO:0000256" key="3">
    <source>
        <dbReference type="PIRSR" id="PIRSR000390-1"/>
    </source>
</evidence>
<dbReference type="GO" id="GO:0008483">
    <property type="term" value="F:transaminase activity"/>
    <property type="evidence" value="ECO:0007669"/>
    <property type="project" value="TreeGrafter"/>
</dbReference>
<dbReference type="SUPFAM" id="SSF53383">
    <property type="entry name" value="PLP-dependent transferases"/>
    <property type="match status" value="1"/>
</dbReference>
<comment type="caution">
    <text evidence="6">The sequence shown here is derived from an EMBL/GenBank/DDBJ whole genome shotgun (WGS) entry which is preliminary data.</text>
</comment>
<dbReference type="PANTHER" id="PTHR30244:SF9">
    <property type="entry name" value="PROTEIN RV3402C"/>
    <property type="match status" value="1"/>
</dbReference>
<evidence type="ECO:0000256" key="4">
    <source>
        <dbReference type="PIRSR" id="PIRSR000390-2"/>
    </source>
</evidence>
<feature type="active site" description="Proton acceptor" evidence="3">
    <location>
        <position position="188"/>
    </location>
</feature>
<dbReference type="GO" id="GO:0000271">
    <property type="term" value="P:polysaccharide biosynthetic process"/>
    <property type="evidence" value="ECO:0007669"/>
    <property type="project" value="TreeGrafter"/>
</dbReference>
<protein>
    <submittedName>
        <fullName evidence="6">dTDP-4-amino-4,6-dideoxygalactose transaminase</fullName>
    </submittedName>
</protein>
<sequence>MEVGKENRNIPLFKVFMPPETMEMMEETLQSGFLAEGNKVRAFRDEIAKFIGNDRVVPVNSCTMGLTIAFKLAGVGPGTEVISTALTCVAGNEPVQMLGGKVVWSDVDLETGMVTADLIEPLISPRTKAIYVLHKEGAPADIEAIYDLAKSRGLKVIEDAAHAFGARRRDWKIGAKGDFVVFSFQAIKHITTGDGGALLCANEEDFRRAKKAKWFGIDRDAREGRDVWREDIPEWGFKGNMNDIAGTLGLAQIRHVDWILEKFHQNGRRYDRELAGIPGVGLLKRDPNDFQTYWGYTVLVENRDAVIAAMTEAGIGASQIHVRNDCYSMFDADRRDLPNTDWFDAREVSIPCGWWVDQNDQDYIIEILKKAVQ</sequence>
<gene>
    <name evidence="6" type="ORF">DFP90_11563</name>
</gene>
<evidence type="ECO:0000256" key="2">
    <source>
        <dbReference type="ARBA" id="ARBA00037999"/>
    </source>
</evidence>
<evidence type="ECO:0000256" key="5">
    <source>
        <dbReference type="RuleBase" id="RU004508"/>
    </source>
</evidence>
<keyword evidence="1 4" id="KW-0663">Pyridoxal phosphate</keyword>
<dbReference type="CDD" id="cd00616">
    <property type="entry name" value="AHBA_syn"/>
    <property type="match status" value="1"/>
</dbReference>
<dbReference type="Proteomes" id="UP000256845">
    <property type="component" value="Unassembled WGS sequence"/>
</dbReference>
<dbReference type="PIRSF" id="PIRSF000390">
    <property type="entry name" value="PLP_StrS"/>
    <property type="match status" value="1"/>
</dbReference>
<evidence type="ECO:0000313" key="6">
    <source>
        <dbReference type="EMBL" id="RED44310.1"/>
    </source>
</evidence>
<dbReference type="GO" id="GO:0030170">
    <property type="term" value="F:pyridoxal phosphate binding"/>
    <property type="evidence" value="ECO:0007669"/>
    <property type="project" value="TreeGrafter"/>
</dbReference>
<reference evidence="6 7" key="1">
    <citation type="submission" date="2018-07" db="EMBL/GenBank/DDBJ databases">
        <title>Genomic Encyclopedia of Type Strains, Phase III (KMG-III): the genomes of soil and plant-associated and newly described type strains.</title>
        <authorList>
            <person name="Whitman W."/>
        </authorList>
    </citation>
    <scope>NUCLEOTIDE SEQUENCE [LARGE SCALE GENOMIC DNA]</scope>
    <source>
        <strain evidence="6 7">CECT 8488</strain>
    </source>
</reference>
<dbReference type="Gene3D" id="3.90.1150.10">
    <property type="entry name" value="Aspartate Aminotransferase, domain 1"/>
    <property type="match status" value="1"/>
</dbReference>